<dbReference type="RefSeq" id="WP_279525309.1">
    <property type="nucleotide sequence ID" value="NZ_JARVII010000084.1"/>
</dbReference>
<reference evidence="1 2" key="1">
    <citation type="submission" date="2023-04" db="EMBL/GenBank/DDBJ databases">
        <title>Ottowia paracancer sp. nov., isolated from human stomach.</title>
        <authorList>
            <person name="Song Y."/>
        </authorList>
    </citation>
    <scope>NUCLEOTIDE SEQUENCE [LARGE SCALE GENOMIC DNA]</scope>
    <source>
        <strain evidence="1 2">10c7w1</strain>
    </source>
</reference>
<dbReference type="Proteomes" id="UP001237156">
    <property type="component" value="Unassembled WGS sequence"/>
</dbReference>
<evidence type="ECO:0000313" key="1">
    <source>
        <dbReference type="EMBL" id="MDG9700632.1"/>
    </source>
</evidence>
<name>A0AAW6RQW3_9BURK</name>
<feature type="non-terminal residue" evidence="1">
    <location>
        <position position="80"/>
    </location>
</feature>
<protein>
    <submittedName>
        <fullName evidence="1">Uncharacterized protein</fullName>
    </submittedName>
</protein>
<gene>
    <name evidence="1" type="ORF">QB898_13150</name>
</gene>
<dbReference type="EMBL" id="JARVII010000084">
    <property type="protein sequence ID" value="MDG9700632.1"/>
    <property type="molecule type" value="Genomic_DNA"/>
</dbReference>
<keyword evidence="2" id="KW-1185">Reference proteome</keyword>
<accession>A0AAW6RQW3</accession>
<organism evidence="1 2">
    <name type="scientific">Ottowia cancrivicina</name>
    <dbReference type="NCBI Taxonomy" id="3040346"/>
    <lineage>
        <taxon>Bacteria</taxon>
        <taxon>Pseudomonadati</taxon>
        <taxon>Pseudomonadota</taxon>
        <taxon>Betaproteobacteria</taxon>
        <taxon>Burkholderiales</taxon>
        <taxon>Comamonadaceae</taxon>
        <taxon>Ottowia</taxon>
    </lineage>
</organism>
<evidence type="ECO:0000313" key="2">
    <source>
        <dbReference type="Proteomes" id="UP001237156"/>
    </source>
</evidence>
<sequence>MSKVSPIYINALLADVAYIDLPMGELESDPNSFNKLSKRMTPQLARFIADNFEVIDNRYASEYHESGFDAIVWKGRQGTP</sequence>
<proteinExistence type="predicted"/>
<comment type="caution">
    <text evidence="1">The sequence shown here is derived from an EMBL/GenBank/DDBJ whole genome shotgun (WGS) entry which is preliminary data.</text>
</comment>
<dbReference type="AlphaFoldDB" id="A0AAW6RQW3"/>